<dbReference type="Gene3D" id="3.40.50.10490">
    <property type="entry name" value="Glucose-6-phosphate isomerase like protein, domain 1"/>
    <property type="match status" value="1"/>
</dbReference>
<evidence type="ECO:0000313" key="2">
    <source>
        <dbReference type="EMBL" id="HJC65308.1"/>
    </source>
</evidence>
<dbReference type="InterPro" id="IPR046348">
    <property type="entry name" value="SIS_dom_sf"/>
</dbReference>
<dbReference type="PANTHER" id="PTHR30390:SF8">
    <property type="entry name" value="SUGAR ISOMERASE (SIS)"/>
    <property type="match status" value="1"/>
</dbReference>
<dbReference type="GO" id="GO:0097367">
    <property type="term" value="F:carbohydrate derivative binding"/>
    <property type="evidence" value="ECO:0007669"/>
    <property type="project" value="InterPro"/>
</dbReference>
<reference evidence="2" key="1">
    <citation type="journal article" date="2021" name="PeerJ">
        <title>Extensive microbial diversity within the chicken gut microbiome revealed by metagenomics and culture.</title>
        <authorList>
            <person name="Gilroy R."/>
            <person name="Ravi A."/>
            <person name="Getino M."/>
            <person name="Pursley I."/>
            <person name="Horton D.L."/>
            <person name="Alikhan N.F."/>
            <person name="Baker D."/>
            <person name="Gharbi K."/>
            <person name="Hall N."/>
            <person name="Watson M."/>
            <person name="Adriaenssens E.M."/>
            <person name="Foster-Nyarko E."/>
            <person name="Jarju S."/>
            <person name="Secka A."/>
            <person name="Antonio M."/>
            <person name="Oren A."/>
            <person name="Chaudhuri R.R."/>
            <person name="La Ragione R."/>
            <person name="Hildebrand F."/>
            <person name="Pallen M.J."/>
        </authorList>
    </citation>
    <scope>NUCLEOTIDE SEQUENCE</scope>
    <source>
        <strain evidence="2">CHK198-12963</strain>
    </source>
</reference>
<comment type="caution">
    <text evidence="2">The sequence shown here is derived from an EMBL/GenBank/DDBJ whole genome shotgun (WGS) entry which is preliminary data.</text>
</comment>
<dbReference type="EMBL" id="DWWB01000004">
    <property type="protein sequence ID" value="HJC65308.1"/>
    <property type="molecule type" value="Genomic_DNA"/>
</dbReference>
<evidence type="ECO:0000313" key="3">
    <source>
        <dbReference type="Proteomes" id="UP000823863"/>
    </source>
</evidence>
<protein>
    <submittedName>
        <fullName evidence="2">SIS domain-containing protein</fullName>
    </submittedName>
</protein>
<reference evidence="2" key="2">
    <citation type="submission" date="2021-04" db="EMBL/GenBank/DDBJ databases">
        <authorList>
            <person name="Gilroy R."/>
        </authorList>
    </citation>
    <scope>NUCLEOTIDE SEQUENCE</scope>
    <source>
        <strain evidence="2">CHK198-12963</strain>
    </source>
</reference>
<proteinExistence type="predicted"/>
<evidence type="ECO:0000259" key="1">
    <source>
        <dbReference type="PROSITE" id="PS51464"/>
    </source>
</evidence>
<feature type="domain" description="SIS" evidence="1">
    <location>
        <begin position="32"/>
        <end position="189"/>
    </location>
</feature>
<dbReference type="InterPro" id="IPR035461">
    <property type="entry name" value="GmhA/DiaA"/>
</dbReference>
<dbReference type="CDD" id="cd05006">
    <property type="entry name" value="SIS_GmhA"/>
    <property type="match status" value="1"/>
</dbReference>
<sequence>MKENFLYDYKKELTDAIWQVDEEVFREAVRILYQAWREDRQVFIMGNGGSAGTANHFVCDFGKNAVQGDGRRRFRVISLCDNVEKITALGNDFCFEEIFRFQLGNLMNEGDVLISVSASGNSPDLVRACQYAREKGAKQIVLAGFNGGAIREFADAAFVVPLESYERIEDVHLNILHMLVEYFKKSPELFAE</sequence>
<dbReference type="InterPro" id="IPR001347">
    <property type="entry name" value="SIS_dom"/>
</dbReference>
<accession>A0A9D2TE20</accession>
<dbReference type="Pfam" id="PF13580">
    <property type="entry name" value="SIS_2"/>
    <property type="match status" value="1"/>
</dbReference>
<dbReference type="Proteomes" id="UP000823863">
    <property type="component" value="Unassembled WGS sequence"/>
</dbReference>
<dbReference type="GO" id="GO:1901135">
    <property type="term" value="P:carbohydrate derivative metabolic process"/>
    <property type="evidence" value="ECO:0007669"/>
    <property type="project" value="InterPro"/>
</dbReference>
<dbReference type="PROSITE" id="PS51464">
    <property type="entry name" value="SIS"/>
    <property type="match status" value="1"/>
</dbReference>
<dbReference type="SUPFAM" id="SSF53697">
    <property type="entry name" value="SIS domain"/>
    <property type="match status" value="1"/>
</dbReference>
<dbReference type="InterPro" id="IPR050099">
    <property type="entry name" value="SIS_GmhA/DiaA_subfam"/>
</dbReference>
<dbReference type="PANTHER" id="PTHR30390">
    <property type="entry name" value="SEDOHEPTULOSE 7-PHOSPHATE ISOMERASE / DNAA INITIATOR-ASSOCIATING FACTOR FOR REPLICATION INITIATION"/>
    <property type="match status" value="1"/>
</dbReference>
<gene>
    <name evidence="2" type="ORF">H9931_01115</name>
</gene>
<organism evidence="2 3">
    <name type="scientific">Candidatus Enterocloster excrementigallinarum</name>
    <dbReference type="NCBI Taxonomy" id="2838558"/>
    <lineage>
        <taxon>Bacteria</taxon>
        <taxon>Bacillati</taxon>
        <taxon>Bacillota</taxon>
        <taxon>Clostridia</taxon>
        <taxon>Lachnospirales</taxon>
        <taxon>Lachnospiraceae</taxon>
        <taxon>Enterocloster</taxon>
    </lineage>
</organism>
<name>A0A9D2TE20_9FIRM</name>
<dbReference type="AlphaFoldDB" id="A0A9D2TE20"/>